<name>A0A6M3Y2J1_9ZZZZ</name>
<organism evidence="1">
    <name type="scientific">viral metagenome</name>
    <dbReference type="NCBI Taxonomy" id="1070528"/>
    <lineage>
        <taxon>unclassified sequences</taxon>
        <taxon>metagenomes</taxon>
        <taxon>organismal metagenomes</taxon>
    </lineage>
</organism>
<proteinExistence type="predicted"/>
<evidence type="ECO:0000313" key="1">
    <source>
        <dbReference type="EMBL" id="QJI02636.1"/>
    </source>
</evidence>
<dbReference type="AlphaFoldDB" id="A0A6M3Y2J1"/>
<dbReference type="EMBL" id="MT145018">
    <property type="protein sequence ID" value="QJI02636.1"/>
    <property type="molecule type" value="Genomic_DNA"/>
</dbReference>
<gene>
    <name evidence="1" type="ORF">TM448B03484_0002</name>
</gene>
<sequence length="72" mass="8426">MALASCKLGVKKPDICKHFPETAVEIKDFPSCSFYWLEGIRRGKCNRCGQCCVEMRFGDKKYAICPYRKWRK</sequence>
<reference evidence="1" key="1">
    <citation type="submission" date="2020-03" db="EMBL/GenBank/DDBJ databases">
        <title>The deep terrestrial virosphere.</title>
        <authorList>
            <person name="Holmfeldt K."/>
            <person name="Nilsson E."/>
            <person name="Simone D."/>
            <person name="Lopez-Fernandez M."/>
            <person name="Wu X."/>
            <person name="de Brujin I."/>
            <person name="Lundin D."/>
            <person name="Andersson A."/>
            <person name="Bertilsson S."/>
            <person name="Dopson M."/>
        </authorList>
    </citation>
    <scope>NUCLEOTIDE SEQUENCE</scope>
    <source>
        <strain evidence="1">TM448B03484</strain>
    </source>
</reference>
<accession>A0A6M3Y2J1</accession>
<protein>
    <submittedName>
        <fullName evidence="1">Uncharacterized protein</fullName>
    </submittedName>
</protein>